<reference evidence="2 3" key="1">
    <citation type="submission" date="2024-03" db="EMBL/GenBank/DDBJ databases">
        <title>First Report of Pectobacterium brasiliscabiei causing potato scab in china.</title>
        <authorList>
            <person name="Handique U."/>
        </authorList>
    </citation>
    <scope>NUCLEOTIDE SEQUENCE [LARGE SCALE GENOMIC DNA]</scope>
    <source>
        <strain evidence="2 3">ZRIMU1503</strain>
    </source>
</reference>
<name>A0ABU8G4P2_9ACTN</name>
<evidence type="ECO:0000259" key="1">
    <source>
        <dbReference type="Pfam" id="PF04149"/>
    </source>
</evidence>
<dbReference type="Proteomes" id="UP001365781">
    <property type="component" value="Unassembled WGS sequence"/>
</dbReference>
<dbReference type="EMBL" id="JBBAYM010000002">
    <property type="protein sequence ID" value="MEI5608159.1"/>
    <property type="molecule type" value="Genomic_DNA"/>
</dbReference>
<evidence type="ECO:0000313" key="3">
    <source>
        <dbReference type="Proteomes" id="UP001365781"/>
    </source>
</evidence>
<evidence type="ECO:0000313" key="2">
    <source>
        <dbReference type="EMBL" id="MEI5608159.1"/>
    </source>
</evidence>
<dbReference type="InterPro" id="IPR007278">
    <property type="entry name" value="DUF397"/>
</dbReference>
<protein>
    <submittedName>
        <fullName evidence="2">DUF397 domain-containing protein</fullName>
    </submittedName>
</protein>
<sequence>MSRTGLAWFKSSYSGTQGDSCVEIALAWRKSTYSGTQGDDCVEVAASPSTIHVRDSKRPTGPALTLTPSSWAPFIAQAGDFGPDVP</sequence>
<gene>
    <name evidence="2" type="ORF">WB403_03215</name>
</gene>
<accession>A0ABU8G4P2</accession>
<dbReference type="RefSeq" id="WP_336538206.1">
    <property type="nucleotide sequence ID" value="NZ_JBBAYL010000005.1"/>
</dbReference>
<feature type="domain" description="DUF397" evidence="1">
    <location>
        <begin position="6"/>
        <end position="25"/>
    </location>
</feature>
<comment type="caution">
    <text evidence="2">The sequence shown here is derived from an EMBL/GenBank/DDBJ whole genome shotgun (WGS) entry which is preliminary data.</text>
</comment>
<feature type="domain" description="DUF397" evidence="1">
    <location>
        <begin position="26"/>
        <end position="78"/>
    </location>
</feature>
<dbReference type="Pfam" id="PF04149">
    <property type="entry name" value="DUF397"/>
    <property type="match status" value="2"/>
</dbReference>
<proteinExistence type="predicted"/>
<organism evidence="2 3">
    <name type="scientific">Streptomyces brasiliscabiei</name>
    <dbReference type="NCBI Taxonomy" id="2736302"/>
    <lineage>
        <taxon>Bacteria</taxon>
        <taxon>Bacillati</taxon>
        <taxon>Actinomycetota</taxon>
        <taxon>Actinomycetes</taxon>
        <taxon>Kitasatosporales</taxon>
        <taxon>Streptomycetaceae</taxon>
        <taxon>Streptomyces</taxon>
    </lineage>
</organism>
<keyword evidence="3" id="KW-1185">Reference proteome</keyword>